<gene>
    <name evidence="6" type="ORF">OB919_08035</name>
</gene>
<dbReference type="GO" id="GO:0036297">
    <property type="term" value="P:interstrand cross-link repair"/>
    <property type="evidence" value="ECO:0007669"/>
    <property type="project" value="TreeGrafter"/>
</dbReference>
<protein>
    <submittedName>
        <fullName evidence="6">DEAD/DEAH box helicase</fullName>
    </submittedName>
</protein>
<keyword evidence="6" id="KW-0347">Helicase</keyword>
<sequence length="1274" mass="143896">MNVNELNRRAIEHATETIWWNKGLTKLDPSTITNYDEFLNDLVQVKGPFLERVQPPLSAPQTWQSFCSDFGIASELEQSIQTAVFGDNDGRLYDHQDRAVRRILESLDTDQGNDAVLTVPTATGKTECFLIPALQVALQNKSDGEPPTDIKSLIVYPQKALETDQLNRLVEYGYYLNQHRDRFKQITVGIFDGDTPQGSYELYDGQNIRGLQCPECDKKLEWDGNTESLLCPNPEAHSSGNFVEIDFLRVTRDTIGDKGADIMITNPEAYEFRLFSSDSRQLVSSDSLDLVVFDEAHVWDGNSGTAVSHFIERLRERYGSSIVLASATIENPVGFASEILRRDRNNIDHIDFVPAVATSSTPNDPTASTPAVTPYDALEEVMRWSLSAKGELSEEVEKIATRLGIIDGNHVTDFGKEIFNDLNKPETWEEDTLESLFRRRHDLRKELENRLLEEVPEISTIFQEFGDDDFAPLDEITSALYADSTTDETTNRFNSILKWCKLAGILYDRHHYFLKPFSTFYYCKDCRSLHTSRSNSCGYRAHNLYPVESCSRCDTLYYTDGDSRWAIGKACSCSGIYNISEQRIKSTTFLSYLLTQLGRDLKDFGEGKALCFSNRRSDAEGIGALMRALDYSLEAQRLLVTLLEEGPEEEKHYTADAIQDVLHSKLKRIYIEKPYGYLEDEILYSGLSRHLYRLSNPLNSDEHRRLFDAGIVSVFTEQDSEQNLLTNEIVKVLAFKPHQDLNRNMSVRKDGIQQKLTNSIEQYADAIPDIETKIENTIESLEKQGTVKVDRISDGDGVSTILTLRPQFLKLRVNRLAKVCSFCYGGWPFWDRDFCPDCGHDLSDVDRENKVDISPESGEYSPPYTLDHWAKVVYQSEPNPLISAVHKAGIDPNTRNTIEEAFAASPPRINVVSATTTLELGIDIGSLDCVVNLGIPPTKASYTQRAGRAGRDLSRSSVVFTVANPHSAVDSHYFEDIGGRFLNADPKPTHINEIGETPFMTQLFSEVITFMNLSDSNYEEYERIDTESDLESVLNAAYSSIEALLDEIENKEKELISHLTSTFNSKSQSEVEYAINTLCENEGIIKRQTTRRLFKFYSLYSRLSESGNGVSELKRRRIIQEELLSELSRELGYLPMLLSKAGLISQYRSADDNAVLFREQEGSGSVTEHLHYESKSLRQALRETYPEAVDTYAGTKYEVVNTQVSSDPLYTANTCMNTSCLLFLHQQPEGSSNCPVCSDTLRSLPVHEYLGAILKPSYGNKRTRPFTLRGVSND</sequence>
<dbReference type="GO" id="GO:0043138">
    <property type="term" value="F:3'-5' DNA helicase activity"/>
    <property type="evidence" value="ECO:0007669"/>
    <property type="project" value="TreeGrafter"/>
</dbReference>
<feature type="coiled-coil region" evidence="3">
    <location>
        <begin position="1034"/>
        <end position="1061"/>
    </location>
</feature>
<feature type="domain" description="Helicase C-terminal" evidence="5">
    <location>
        <begin position="837"/>
        <end position="997"/>
    </location>
</feature>
<dbReference type="SUPFAM" id="SSF52540">
    <property type="entry name" value="P-loop containing nucleoside triphosphate hydrolases"/>
    <property type="match status" value="2"/>
</dbReference>
<dbReference type="InterPro" id="IPR011545">
    <property type="entry name" value="DEAD/DEAH_box_helicase_dom"/>
</dbReference>
<dbReference type="Pfam" id="PF00270">
    <property type="entry name" value="DEAD"/>
    <property type="match status" value="2"/>
</dbReference>
<dbReference type="Gene3D" id="3.40.50.300">
    <property type="entry name" value="P-loop containing nucleotide triphosphate hydrolases"/>
    <property type="match status" value="2"/>
</dbReference>
<name>A0AAP3E5Z7_9EURY</name>
<keyword evidence="7" id="KW-1185">Reference proteome</keyword>
<keyword evidence="3" id="KW-0175">Coiled coil</keyword>
<dbReference type="SMART" id="SM00490">
    <property type="entry name" value="HELICc"/>
    <property type="match status" value="1"/>
</dbReference>
<dbReference type="Pfam" id="PF00271">
    <property type="entry name" value="Helicase_C"/>
    <property type="match status" value="1"/>
</dbReference>
<keyword evidence="2" id="KW-0067">ATP-binding</keyword>
<dbReference type="Proteomes" id="UP001321047">
    <property type="component" value="Unassembled WGS sequence"/>
</dbReference>
<dbReference type="AlphaFoldDB" id="A0AAP3E5Z7"/>
<dbReference type="InterPro" id="IPR014001">
    <property type="entry name" value="Helicase_ATP-bd"/>
</dbReference>
<dbReference type="PANTHER" id="PTHR47957">
    <property type="entry name" value="ATP-DEPENDENT HELICASE HRQ1"/>
    <property type="match status" value="1"/>
</dbReference>
<dbReference type="GO" id="GO:0006289">
    <property type="term" value="P:nucleotide-excision repair"/>
    <property type="evidence" value="ECO:0007669"/>
    <property type="project" value="TreeGrafter"/>
</dbReference>
<accession>A0AAP3E5Z7</accession>
<dbReference type="PROSITE" id="PS51192">
    <property type="entry name" value="HELICASE_ATP_BIND_1"/>
    <property type="match status" value="1"/>
</dbReference>
<organism evidence="6 7">
    <name type="scientific">Natronosalvus hydrolyticus</name>
    <dbReference type="NCBI Taxonomy" id="2979988"/>
    <lineage>
        <taxon>Archaea</taxon>
        <taxon>Methanobacteriati</taxon>
        <taxon>Methanobacteriota</taxon>
        <taxon>Stenosarchaea group</taxon>
        <taxon>Halobacteria</taxon>
        <taxon>Halobacteriales</taxon>
        <taxon>Natrialbaceae</taxon>
        <taxon>Natronosalvus</taxon>
    </lineage>
</organism>
<dbReference type="InterPro" id="IPR027417">
    <property type="entry name" value="P-loop_NTPase"/>
</dbReference>
<dbReference type="EMBL" id="JAOPJZ010000004">
    <property type="protein sequence ID" value="MCU4751931.1"/>
    <property type="molecule type" value="Genomic_DNA"/>
</dbReference>
<feature type="domain" description="Helicase ATP-binding" evidence="4">
    <location>
        <begin position="106"/>
        <end position="347"/>
    </location>
</feature>
<dbReference type="RefSeq" id="WP_342808205.1">
    <property type="nucleotide sequence ID" value="NZ_JAOPJZ010000004.1"/>
</dbReference>
<dbReference type="SMART" id="SM00487">
    <property type="entry name" value="DEXDc"/>
    <property type="match status" value="1"/>
</dbReference>
<evidence type="ECO:0000259" key="5">
    <source>
        <dbReference type="PROSITE" id="PS51194"/>
    </source>
</evidence>
<evidence type="ECO:0000256" key="3">
    <source>
        <dbReference type="SAM" id="Coils"/>
    </source>
</evidence>
<proteinExistence type="predicted"/>
<evidence type="ECO:0000313" key="6">
    <source>
        <dbReference type="EMBL" id="MCU4751931.1"/>
    </source>
</evidence>
<dbReference type="GO" id="GO:0005524">
    <property type="term" value="F:ATP binding"/>
    <property type="evidence" value="ECO:0007669"/>
    <property type="project" value="UniProtKB-KW"/>
</dbReference>
<evidence type="ECO:0000256" key="2">
    <source>
        <dbReference type="ARBA" id="ARBA00022840"/>
    </source>
</evidence>
<comment type="caution">
    <text evidence="6">The sequence shown here is derived from an EMBL/GenBank/DDBJ whole genome shotgun (WGS) entry which is preliminary data.</text>
</comment>
<evidence type="ECO:0000259" key="4">
    <source>
        <dbReference type="PROSITE" id="PS51192"/>
    </source>
</evidence>
<keyword evidence="6" id="KW-0378">Hydrolase</keyword>
<dbReference type="PROSITE" id="PS51194">
    <property type="entry name" value="HELICASE_CTER"/>
    <property type="match status" value="1"/>
</dbReference>
<dbReference type="InterPro" id="IPR001650">
    <property type="entry name" value="Helicase_C-like"/>
</dbReference>
<reference evidence="6 7" key="1">
    <citation type="submission" date="2022-09" db="EMBL/GenBank/DDBJ databases">
        <title>Enrichment on poylsaccharides allowed isolation of novel metabolic and taxonomic groups of Haloarchaea.</title>
        <authorList>
            <person name="Sorokin D.Y."/>
            <person name="Elcheninov A.G."/>
            <person name="Khizhniak T.V."/>
            <person name="Kolganova T.V."/>
            <person name="Kublanov I.V."/>
        </authorList>
    </citation>
    <scope>NUCLEOTIDE SEQUENCE [LARGE SCALE GENOMIC DNA]</scope>
    <source>
        <strain evidence="6 7">AArc-curdl1</strain>
    </source>
</reference>
<evidence type="ECO:0000256" key="1">
    <source>
        <dbReference type="ARBA" id="ARBA00022741"/>
    </source>
</evidence>
<evidence type="ECO:0000313" key="7">
    <source>
        <dbReference type="Proteomes" id="UP001321047"/>
    </source>
</evidence>
<dbReference type="PANTHER" id="PTHR47957:SF3">
    <property type="entry name" value="ATP-DEPENDENT HELICASE HRQ1"/>
    <property type="match status" value="1"/>
</dbReference>
<dbReference type="GO" id="GO:0003676">
    <property type="term" value="F:nucleic acid binding"/>
    <property type="evidence" value="ECO:0007669"/>
    <property type="project" value="InterPro"/>
</dbReference>
<keyword evidence="1" id="KW-0547">Nucleotide-binding</keyword>